<dbReference type="SUPFAM" id="SSF53756">
    <property type="entry name" value="UDP-Glycosyltransferase/glycogen phosphorylase"/>
    <property type="match status" value="1"/>
</dbReference>
<evidence type="ECO:0000313" key="3">
    <source>
        <dbReference type="Proteomes" id="UP001140562"/>
    </source>
</evidence>
<dbReference type="Proteomes" id="UP001140562">
    <property type="component" value="Unassembled WGS sequence"/>
</dbReference>
<sequence length="442" mass="48213">MASTPAFSHIEKITTIAEGLIQLGYPVYFLTGPDFKDYIESIGATYVPIEGKGPGIMAPEDMKKFLTLKGAEHDIFAFNTIFASTIPAQHRTLQRTFADIREQYGVHQPLIYLFDCSFAALAPVQHGAPGIRPHAAMAIGVAPYPGASNDTFPFQSGKHPDTSASAAQIHFEAQQAQYAAYPDREWNAHLNGVLRDMGVTAEPKSLFDMFASAGDTYLQYGVPGFEYPRSDIRDGLRSIGAPIAVGIAERALPSWWEEVLEAKKQGKTVVAVTPSSVVFDNNVLIVPALEALRDREDVFVVATLVNSDVDSLDFDIPRNARVARFIPLDLALPHVDVLITNGGYGTVQQAIRAGVPMIVSGVGQDKLHTGGIINYVGNGIYEAVHQTDKEMLRRAFEEMIRNGSYKAKSEALAKEYKKYNAVEIADAEIQRAVKEALASKPA</sequence>
<gene>
    <name evidence="2" type="ORF">N0V87_010152</name>
</gene>
<dbReference type="PANTHER" id="PTHR48050">
    <property type="entry name" value="STEROL 3-BETA-GLUCOSYLTRANSFERASE"/>
    <property type="match status" value="1"/>
</dbReference>
<dbReference type="Gene3D" id="3.40.50.2000">
    <property type="entry name" value="Glycogen Phosphorylase B"/>
    <property type="match status" value="2"/>
</dbReference>
<evidence type="ECO:0000313" key="2">
    <source>
        <dbReference type="EMBL" id="KAJ4330267.1"/>
    </source>
</evidence>
<dbReference type="AlphaFoldDB" id="A0A9W8WQE3"/>
<protein>
    <recommendedName>
        <fullName evidence="1">Erythromycin biosynthesis protein CIII-like C-terminal domain-containing protein</fullName>
    </recommendedName>
</protein>
<evidence type="ECO:0000259" key="1">
    <source>
        <dbReference type="Pfam" id="PF06722"/>
    </source>
</evidence>
<reference evidence="2" key="1">
    <citation type="submission" date="2022-10" db="EMBL/GenBank/DDBJ databases">
        <title>Tapping the CABI collections for fungal endophytes: first genome assemblies for Collariella, Neodidymelliopsis, Ascochyta clinopodiicola, Didymella pomorum, Didymosphaeria variabile, Neocosmospora piperis and Neocucurbitaria cava.</title>
        <authorList>
            <person name="Hill R."/>
        </authorList>
    </citation>
    <scope>NUCLEOTIDE SEQUENCE</scope>
    <source>
        <strain evidence="2">IMI 360193</strain>
    </source>
</reference>
<dbReference type="GO" id="GO:0016757">
    <property type="term" value="F:glycosyltransferase activity"/>
    <property type="evidence" value="ECO:0007669"/>
    <property type="project" value="UniProtKB-ARBA"/>
</dbReference>
<proteinExistence type="predicted"/>
<dbReference type="Pfam" id="PF06722">
    <property type="entry name" value="EryCIII-like_C"/>
    <property type="match status" value="1"/>
</dbReference>
<dbReference type="InterPro" id="IPR010610">
    <property type="entry name" value="EryCIII-like_C"/>
</dbReference>
<comment type="caution">
    <text evidence="2">The sequence shown here is derived from an EMBL/GenBank/DDBJ whole genome shotgun (WGS) entry which is preliminary data.</text>
</comment>
<feature type="domain" description="Erythromycin biosynthesis protein CIII-like C-terminal" evidence="1">
    <location>
        <begin position="299"/>
        <end position="416"/>
    </location>
</feature>
<dbReference type="EMBL" id="JAPEUV010000211">
    <property type="protein sequence ID" value="KAJ4330267.1"/>
    <property type="molecule type" value="Genomic_DNA"/>
</dbReference>
<dbReference type="OrthoDB" id="5835829at2759"/>
<organism evidence="2 3">
    <name type="scientific">Didymella glomerata</name>
    <dbReference type="NCBI Taxonomy" id="749621"/>
    <lineage>
        <taxon>Eukaryota</taxon>
        <taxon>Fungi</taxon>
        <taxon>Dikarya</taxon>
        <taxon>Ascomycota</taxon>
        <taxon>Pezizomycotina</taxon>
        <taxon>Dothideomycetes</taxon>
        <taxon>Pleosporomycetidae</taxon>
        <taxon>Pleosporales</taxon>
        <taxon>Pleosporineae</taxon>
        <taxon>Didymellaceae</taxon>
        <taxon>Didymella</taxon>
    </lineage>
</organism>
<name>A0A9W8WQE3_9PLEO</name>
<dbReference type="PANTHER" id="PTHR48050:SF13">
    <property type="entry name" value="STEROL 3-BETA-GLUCOSYLTRANSFERASE UGT80A2"/>
    <property type="match status" value="1"/>
</dbReference>
<accession>A0A9W8WQE3</accession>
<keyword evidence="3" id="KW-1185">Reference proteome</keyword>
<dbReference type="InterPro" id="IPR050426">
    <property type="entry name" value="Glycosyltransferase_28"/>
</dbReference>